<dbReference type="Proteomes" id="UP001519308">
    <property type="component" value="Unassembled WGS sequence"/>
</dbReference>
<reference evidence="2 3" key="1">
    <citation type="submission" date="2021-03" db="EMBL/GenBank/DDBJ databases">
        <title>Genomic Encyclopedia of Type Strains, Phase IV (KMG-IV): sequencing the most valuable type-strain genomes for metagenomic binning, comparative biology and taxonomic classification.</title>
        <authorList>
            <person name="Goeker M."/>
        </authorList>
    </citation>
    <scope>NUCLEOTIDE SEQUENCE [LARGE SCALE GENOMIC DNA]</scope>
    <source>
        <strain evidence="2 3">DSM 28650</strain>
    </source>
</reference>
<comment type="caution">
    <text evidence="2">The sequence shown here is derived from an EMBL/GenBank/DDBJ whole genome shotgun (WGS) entry which is preliminary data.</text>
</comment>
<evidence type="ECO:0000313" key="2">
    <source>
        <dbReference type="EMBL" id="MBP2021487.1"/>
    </source>
</evidence>
<dbReference type="Pfam" id="PF14261">
    <property type="entry name" value="DUF4351"/>
    <property type="match status" value="1"/>
</dbReference>
<sequence length="303" mass="35770">MHYNSVIENYFVRENSDKYEEFLLKPKNDFVFKKIFGDAKNKDLLIALLNSILSDKVNDVTILNSELLKENIEDKKSVLDVRAVTDIGHHIDIEIQVLRTVSMPERSLYYWSKLYIEQIAVGESYKKLKKTIAINIVDYDYINTSKYHNIFHIMEDETKLKLTEVLEIHFIELSKLRNVNNMDKLSQWMNFIKGDSKEVILEMAKVNSDIEKAYDILRTMSQDREARALYLSREMALHDEVTRREEALEEGRVTLLLEQLNRKFKGLSDDLAEKIRKLPEEKFKTLALEIFELNSIEDIYKYL</sequence>
<feature type="domain" description="DUF4351" evidence="1">
    <location>
        <begin position="245"/>
        <end position="303"/>
    </location>
</feature>
<proteinExistence type="predicted"/>
<accession>A0ABS4K127</accession>
<keyword evidence="3" id="KW-1185">Reference proteome</keyword>
<name>A0ABS4K127_9CLOT</name>
<dbReference type="PANTHER" id="PTHR41317">
    <property type="entry name" value="PD-(D_E)XK NUCLEASE FAMILY TRANSPOSASE"/>
    <property type="match status" value="1"/>
</dbReference>
<dbReference type="RefSeq" id="WP_209649422.1">
    <property type="nucleotide sequence ID" value="NZ_JAGGLL010000008.1"/>
</dbReference>
<gene>
    <name evidence="2" type="ORF">J2Z44_001283</name>
</gene>
<evidence type="ECO:0000313" key="3">
    <source>
        <dbReference type="Proteomes" id="UP001519308"/>
    </source>
</evidence>
<dbReference type="InterPro" id="IPR010106">
    <property type="entry name" value="RpnA"/>
</dbReference>
<dbReference type="NCBIfam" id="TIGR01784">
    <property type="entry name" value="T_den_put_tspse"/>
    <property type="match status" value="1"/>
</dbReference>
<dbReference type="PANTHER" id="PTHR41317:SF1">
    <property type="entry name" value="PD-(D_E)XK NUCLEASE FAMILY TRANSPOSASE"/>
    <property type="match status" value="1"/>
</dbReference>
<evidence type="ECO:0000259" key="1">
    <source>
        <dbReference type="Pfam" id="PF14261"/>
    </source>
</evidence>
<protein>
    <submittedName>
        <fullName evidence="2">Transposase/invertase (TIGR01784 family)</fullName>
    </submittedName>
</protein>
<dbReference type="Pfam" id="PF12784">
    <property type="entry name" value="PDDEXK_2"/>
    <property type="match status" value="1"/>
</dbReference>
<organism evidence="2 3">
    <name type="scientific">Clostridium punense</name>
    <dbReference type="NCBI Taxonomy" id="1054297"/>
    <lineage>
        <taxon>Bacteria</taxon>
        <taxon>Bacillati</taxon>
        <taxon>Bacillota</taxon>
        <taxon>Clostridia</taxon>
        <taxon>Eubacteriales</taxon>
        <taxon>Clostridiaceae</taxon>
        <taxon>Clostridium</taxon>
    </lineage>
</organism>
<dbReference type="InterPro" id="IPR025587">
    <property type="entry name" value="DUF4351"/>
</dbReference>
<dbReference type="EMBL" id="JAGGLL010000008">
    <property type="protein sequence ID" value="MBP2021487.1"/>
    <property type="molecule type" value="Genomic_DNA"/>
</dbReference>